<evidence type="ECO:0000313" key="8">
    <source>
        <dbReference type="EMBL" id="RTE83623.1"/>
    </source>
</evidence>
<dbReference type="GO" id="GO:0016787">
    <property type="term" value="F:hydrolase activity"/>
    <property type="evidence" value="ECO:0007669"/>
    <property type="project" value="UniProtKB-KW"/>
</dbReference>
<proteinExistence type="inferred from homology"/>
<dbReference type="InterPro" id="IPR041677">
    <property type="entry name" value="DNA2/NAM7_AAA_11"/>
</dbReference>
<sequence>MEFPMGSTTEDDGFGICHRLERRNAGLQVPTVTDTRTIRVKFPRGSITYSVDSLDDDKLQRLFPTATRLLSIVRVSLKPGSEVTVEGYGLPFANPGHPSEGWLNKLQPIVGDKTLVDILMQRDFTFIVHKPSHVLRRDWNEDQLPPPFSYPYGTLHDWDMERFDNLIKNDKGHQFWPAWTFDDQNSHTAALVQSQIQDVRWLCHAAEQIAEQRFLARFVTTKEDENAGGDELSSFAIISLTGEFLNHYDAPLRHLIRDQFLTVELYNKAEDEGHATSLDARIVAHPTEIEPPLKNFRPAGKDELILQVRNTEGSDHSRAPIFGNWIALRFSPNLNETKRKVDAVCSLQSGRRPSNLLALDAPKLDNYPTGTCTPANELEFRMSLHRALVLGSGFWSVLRAFKPLSVSSPATVVLPCVPDVNLLDIQDATFMDALMMEILPTDRDRFRQYFSKRALGLGLMTAGPGFGKTTALSVATLGMGETLGPIFASAPTHVAVNTFAARLYAISSSLVNRYNKDKKEKDHVRRKLVVRGYDDEEYEAFQSLLRDPKETDDATSDPWKRPGRWNLHLSKTHWLLMCLRSRAVPSMHPCDSIAIHRLQRQVDKDSKLVRLRRVASGTISWEEYANGKMVDKNVIEALFRRILEAADIVCTTPAQSCSKFYLDWKKTKARGFAVDEAANMTRPDLYSLWGNTMMPCILAGDEKQLPPAVISLDEKDSQGNAINRLGRDAKISPLEFFQGLGMPVYRLRTQLRMAHGLFDLSKRFIYPDVDCTYGPGCSIELDAHRIGRDIEFFVLAKYPQLNAAPTGSLQPIFIHCEGSHCHADPITKSKSNRDQVIVALDFILGFISSTARRVQPSQIIIITPYTANMHVIEEIRKRPKYASLASMKPAKTISSFQGQESDIVVAIMATTKQSGPGMTTDEHQLNVMLSRHRSGLIIVGDIYVTGRLGDERNNGRRQVQVGRDKFQVRGTNREVSWVSATVLRSVHQTLWDNKRVIMI</sequence>
<evidence type="ECO:0000256" key="1">
    <source>
        <dbReference type="ARBA" id="ARBA00007913"/>
    </source>
</evidence>
<evidence type="ECO:0008006" key="10">
    <source>
        <dbReference type="Google" id="ProtNLM"/>
    </source>
</evidence>
<dbReference type="PANTHER" id="PTHR43788:SF8">
    <property type="entry name" value="DNA-BINDING PROTEIN SMUBP-2"/>
    <property type="match status" value="1"/>
</dbReference>
<organism evidence="8 9">
    <name type="scientific">Fusarium euwallaceae</name>
    <dbReference type="NCBI Taxonomy" id="1147111"/>
    <lineage>
        <taxon>Eukaryota</taxon>
        <taxon>Fungi</taxon>
        <taxon>Dikarya</taxon>
        <taxon>Ascomycota</taxon>
        <taxon>Pezizomycotina</taxon>
        <taxon>Sordariomycetes</taxon>
        <taxon>Hypocreomycetidae</taxon>
        <taxon>Hypocreales</taxon>
        <taxon>Nectriaceae</taxon>
        <taxon>Fusarium</taxon>
        <taxon>Fusarium solani species complex</taxon>
    </lineage>
</organism>
<keyword evidence="4" id="KW-0347">Helicase</keyword>
<evidence type="ECO:0000259" key="6">
    <source>
        <dbReference type="Pfam" id="PF13086"/>
    </source>
</evidence>
<dbReference type="InterPro" id="IPR050534">
    <property type="entry name" value="Coronavir_polyprotein_1ab"/>
</dbReference>
<accession>A0A430M6N9</accession>
<name>A0A430M6N9_9HYPO</name>
<reference evidence="8 9" key="1">
    <citation type="submission" date="2017-06" db="EMBL/GenBank/DDBJ databases">
        <title>Comparative genomic analysis of Ambrosia Fusariam Clade fungi.</title>
        <authorList>
            <person name="Stajich J.E."/>
            <person name="Carrillo J."/>
            <person name="Kijimoto T."/>
            <person name="Eskalen A."/>
            <person name="O'Donnell K."/>
            <person name="Kasson M."/>
        </authorList>
    </citation>
    <scope>NUCLEOTIDE SEQUENCE [LARGE SCALE GENOMIC DNA]</scope>
    <source>
        <strain evidence="8 9">UCR1854</strain>
    </source>
</reference>
<keyword evidence="9" id="KW-1185">Reference proteome</keyword>
<dbReference type="GO" id="GO:0043139">
    <property type="term" value="F:5'-3' DNA helicase activity"/>
    <property type="evidence" value="ECO:0007669"/>
    <property type="project" value="TreeGrafter"/>
</dbReference>
<protein>
    <recommendedName>
        <fullName evidence="10">DNA2/NAM7 helicase-like C-terminal domain-containing protein</fullName>
    </recommendedName>
</protein>
<keyword evidence="3" id="KW-0378">Hydrolase</keyword>
<dbReference type="Proteomes" id="UP000287124">
    <property type="component" value="Unassembled WGS sequence"/>
</dbReference>
<gene>
    <name evidence="8" type="ORF">BHE90_001807</name>
</gene>
<evidence type="ECO:0000256" key="4">
    <source>
        <dbReference type="ARBA" id="ARBA00022806"/>
    </source>
</evidence>
<evidence type="ECO:0000256" key="5">
    <source>
        <dbReference type="ARBA" id="ARBA00022840"/>
    </source>
</evidence>
<dbReference type="GO" id="GO:0005524">
    <property type="term" value="F:ATP binding"/>
    <property type="evidence" value="ECO:0007669"/>
    <property type="project" value="UniProtKB-KW"/>
</dbReference>
<dbReference type="SUPFAM" id="SSF52540">
    <property type="entry name" value="P-loop containing nucleoside triphosphate hydrolases"/>
    <property type="match status" value="1"/>
</dbReference>
<evidence type="ECO:0000256" key="2">
    <source>
        <dbReference type="ARBA" id="ARBA00022741"/>
    </source>
</evidence>
<dbReference type="InterPro" id="IPR041679">
    <property type="entry name" value="DNA2/NAM7-like_C"/>
</dbReference>
<dbReference type="Pfam" id="PF13087">
    <property type="entry name" value="AAA_12"/>
    <property type="match status" value="1"/>
</dbReference>
<dbReference type="PANTHER" id="PTHR43788">
    <property type="entry name" value="DNA2/NAM7 HELICASE FAMILY MEMBER"/>
    <property type="match status" value="1"/>
</dbReference>
<dbReference type="Gene3D" id="3.40.50.300">
    <property type="entry name" value="P-loop containing nucleotide triphosphate hydrolases"/>
    <property type="match status" value="2"/>
</dbReference>
<evidence type="ECO:0000313" key="9">
    <source>
        <dbReference type="Proteomes" id="UP000287124"/>
    </source>
</evidence>
<feature type="domain" description="DNA2/NAM7 helicase helicase" evidence="6">
    <location>
        <begin position="452"/>
        <end position="711"/>
    </location>
</feature>
<keyword evidence="5" id="KW-0067">ATP-binding</keyword>
<dbReference type="EMBL" id="MIKF01000014">
    <property type="protein sequence ID" value="RTE83623.1"/>
    <property type="molecule type" value="Genomic_DNA"/>
</dbReference>
<dbReference type="Pfam" id="PF13086">
    <property type="entry name" value="AAA_11"/>
    <property type="match status" value="1"/>
</dbReference>
<dbReference type="InterPro" id="IPR027417">
    <property type="entry name" value="P-loop_NTPase"/>
</dbReference>
<comment type="similarity">
    <text evidence="1">Belongs to the DNA2/NAM7 helicase family.</text>
</comment>
<keyword evidence="2" id="KW-0547">Nucleotide-binding</keyword>
<comment type="caution">
    <text evidence="8">The sequence shown here is derived from an EMBL/GenBank/DDBJ whole genome shotgun (WGS) entry which is preliminary data.</text>
</comment>
<evidence type="ECO:0000259" key="7">
    <source>
        <dbReference type="Pfam" id="PF13087"/>
    </source>
</evidence>
<evidence type="ECO:0000256" key="3">
    <source>
        <dbReference type="ARBA" id="ARBA00022801"/>
    </source>
</evidence>
<feature type="domain" description="DNA2/NAM7 helicase-like C-terminal" evidence="7">
    <location>
        <begin position="735"/>
        <end position="941"/>
    </location>
</feature>
<dbReference type="AlphaFoldDB" id="A0A430M6N9"/>